<dbReference type="InParanoid" id="A0A7R8UFE9"/>
<dbReference type="FunCoup" id="A0A7R8UFE9">
    <property type="interactions" value="530"/>
</dbReference>
<accession>A0A7R8UFE9</accession>
<dbReference type="Proteomes" id="UP000594454">
    <property type="component" value="Chromosome 1"/>
</dbReference>
<proteinExistence type="predicted"/>
<keyword evidence="4" id="KW-1185">Reference proteome</keyword>
<dbReference type="Gene3D" id="3.40.30.10">
    <property type="entry name" value="Glutaredoxin"/>
    <property type="match status" value="4"/>
</dbReference>
<name>A0A7R8UFE9_HERIL</name>
<dbReference type="OrthoDB" id="1910803at2759"/>
<dbReference type="AlphaFoldDB" id="A0A7R8UFE9"/>
<sequence length="907" mass="103910">MSSEISSSLSAENIRNAGTSERRPSRDSVAQSEEDLGVEGAHIDTRSDNSELLSETSESAASSIVGDDGSTCSVSGVSIHPEPIALPSQIADSDENERNIRDDDGESDISHAGIFLFDLRKMVMQYSKELICLFALALTTYATLQNGRPPKISRAPPPTPLFSKDSLVQEWPGGHLNVIQSRVSMSELSLVLFYAPWCAESQFAKAAYEEVANKYHKQAYFAAVNCWQPGGECRLQYAKVQTWPVLMVYFPQGVAVQYNGPWLVQPLSRFMENLMKPYRRISNRNELNALRMDSNSVVVGFFSLPELRQSDFFIFVQSAIKWLEKDPYQDVQFAVVTGESCREFDIVQTPAVKLYNWNETLDMELTDRWSVDNITKWLKDRLNSITTWIHPPGKKSATLAPYLKAGPTVIFFTPKDYYTFNKDGYHMLKQVALEYNRCKNDTQSTGISGTTMHLIREENLKRYLKMKSTCLNISEPTSDDNEENFYKSCTADEPNITFSNILNNSKFDKLMENSESYCYIETKAKNSKSPSCKNVFNKSWRDSFKEKLRDRGSTPKSPLSMLRPEHDNRSAMKLLEQSIINLCHAHRLSDNSLGDTYFGNEKNVDLSEFDGKAREFNRTLSFILLDSIMYKPIASRLGIDITAVPKNSSMIIIDDAHDSTYHLKGEISTKSVISFIKNFISGTVRRKFRSTKRVSPPSTGKEISIREITSNEFREYLRFSRKTIVVLFYSVQCALCSLFSQTLLIVSKILQSIDIDFLRIDSDLNDFQWHYTMDTYPTLIIFPRNRTSESRIFPHAMEVNISNILGFIIANLSPEERLQAIYESCQFRRVRASSSIQNCLYTMRLEISDNISRNLRNWRHYPTIRNEVLRKLQILQRIYLSSFQVDVVDDLELLKNNILQFKQLMRK</sequence>
<dbReference type="Pfam" id="PF00085">
    <property type="entry name" value="Thioredoxin"/>
    <property type="match status" value="2"/>
</dbReference>
<dbReference type="OMA" id="VIYLYHQ"/>
<dbReference type="PANTHER" id="PTHR46497:SF1">
    <property type="entry name" value="THIOREDOXIN DOMAIN-CONTAINING PROTEIN 11"/>
    <property type="match status" value="1"/>
</dbReference>
<feature type="domain" description="Thioredoxin" evidence="2">
    <location>
        <begin position="183"/>
        <end position="271"/>
    </location>
</feature>
<evidence type="ECO:0000259" key="2">
    <source>
        <dbReference type="Pfam" id="PF00085"/>
    </source>
</evidence>
<feature type="domain" description="Thioredoxin" evidence="2">
    <location>
        <begin position="706"/>
        <end position="788"/>
    </location>
</feature>
<evidence type="ECO:0000313" key="3">
    <source>
        <dbReference type="EMBL" id="CAD7079690.1"/>
    </source>
</evidence>
<protein>
    <recommendedName>
        <fullName evidence="2">Thioredoxin domain-containing protein</fullName>
    </recommendedName>
</protein>
<organism evidence="3 4">
    <name type="scientific">Hermetia illucens</name>
    <name type="common">Black soldier fly</name>
    <dbReference type="NCBI Taxonomy" id="343691"/>
    <lineage>
        <taxon>Eukaryota</taxon>
        <taxon>Metazoa</taxon>
        <taxon>Ecdysozoa</taxon>
        <taxon>Arthropoda</taxon>
        <taxon>Hexapoda</taxon>
        <taxon>Insecta</taxon>
        <taxon>Pterygota</taxon>
        <taxon>Neoptera</taxon>
        <taxon>Endopterygota</taxon>
        <taxon>Diptera</taxon>
        <taxon>Brachycera</taxon>
        <taxon>Stratiomyomorpha</taxon>
        <taxon>Stratiomyidae</taxon>
        <taxon>Hermetiinae</taxon>
        <taxon>Hermetia</taxon>
    </lineage>
</organism>
<feature type="region of interest" description="Disordered" evidence="1">
    <location>
        <begin position="1"/>
        <end position="105"/>
    </location>
</feature>
<dbReference type="PANTHER" id="PTHR46497">
    <property type="entry name" value="THIOREDOXIN DOMAIN-CONTAINING PROTEIN 11"/>
    <property type="match status" value="1"/>
</dbReference>
<evidence type="ECO:0000256" key="1">
    <source>
        <dbReference type="SAM" id="MobiDB-lite"/>
    </source>
</evidence>
<evidence type="ECO:0000313" key="4">
    <source>
        <dbReference type="Proteomes" id="UP000594454"/>
    </source>
</evidence>
<feature type="compositionally biased region" description="Low complexity" evidence="1">
    <location>
        <begin position="1"/>
        <end position="10"/>
    </location>
</feature>
<dbReference type="InterPro" id="IPR036249">
    <property type="entry name" value="Thioredoxin-like_sf"/>
</dbReference>
<dbReference type="InterPro" id="IPR013766">
    <property type="entry name" value="Thioredoxin_domain"/>
</dbReference>
<reference evidence="3 4" key="1">
    <citation type="submission" date="2020-11" db="EMBL/GenBank/DDBJ databases">
        <authorList>
            <person name="Wallbank WR R."/>
            <person name="Pardo Diaz C."/>
            <person name="Kozak K."/>
            <person name="Martin S."/>
            <person name="Jiggins C."/>
            <person name="Moest M."/>
            <person name="Warren A I."/>
            <person name="Generalovic N T."/>
            <person name="Byers J.R.P. K."/>
            <person name="Montejo-Kovacevich G."/>
            <person name="Yen C E."/>
        </authorList>
    </citation>
    <scope>NUCLEOTIDE SEQUENCE [LARGE SCALE GENOMIC DNA]</scope>
</reference>
<feature type="compositionally biased region" description="Low complexity" evidence="1">
    <location>
        <begin position="50"/>
        <end position="63"/>
    </location>
</feature>
<dbReference type="InterPro" id="IPR052792">
    <property type="entry name" value="Thioredoxin_dom-contain_11"/>
</dbReference>
<dbReference type="SUPFAM" id="SSF52833">
    <property type="entry name" value="Thioredoxin-like"/>
    <property type="match status" value="2"/>
</dbReference>
<gene>
    <name evidence="3" type="ORF">HERILL_LOCUS2894</name>
</gene>
<dbReference type="EMBL" id="LR899009">
    <property type="protein sequence ID" value="CAD7079690.1"/>
    <property type="molecule type" value="Genomic_DNA"/>
</dbReference>